<dbReference type="SUPFAM" id="SSF50037">
    <property type="entry name" value="C-terminal domain of transcriptional repressors"/>
    <property type="match status" value="1"/>
</dbReference>
<sequence length="82" mass="9105">MTGFTIEGSSLKLLKPQEQGVVSRIDSSRGDFVAQKLRSMNITLGTRVTVEQRSPRFLLRVGADQVALSDPLQDAIYVRLSR</sequence>
<feature type="domain" description="Ferrous iron transporter FeoA-like" evidence="2">
    <location>
        <begin position="9"/>
        <end position="80"/>
    </location>
</feature>
<dbReference type="SMART" id="SM00899">
    <property type="entry name" value="FeoA"/>
    <property type="match status" value="1"/>
</dbReference>
<gene>
    <name evidence="3" type="primary">feoA</name>
</gene>
<organism evidence="3">
    <name type="scientific">Leptolyngbya boryana</name>
    <name type="common">Plectonema boryanum</name>
    <dbReference type="NCBI Taxonomy" id="1184"/>
    <lineage>
        <taxon>Bacteria</taxon>
        <taxon>Bacillati</taxon>
        <taxon>Cyanobacteriota</taxon>
        <taxon>Cyanophyceae</taxon>
        <taxon>Leptolyngbyales</taxon>
        <taxon>Leptolyngbyaceae</taxon>
        <taxon>Leptolyngbya group</taxon>
        <taxon>Leptolyngbya</taxon>
    </lineage>
</organism>
<proteinExistence type="predicted"/>
<keyword evidence="1" id="KW-0408">Iron</keyword>
<protein>
    <submittedName>
        <fullName evidence="3">FeoA family protein</fullName>
    </submittedName>
</protein>
<evidence type="ECO:0000259" key="2">
    <source>
        <dbReference type="SMART" id="SM00899"/>
    </source>
</evidence>
<evidence type="ECO:0000313" key="3">
    <source>
        <dbReference type="EMBL" id="BAO73200.1"/>
    </source>
</evidence>
<dbReference type="Gene3D" id="2.30.30.90">
    <property type="match status" value="1"/>
</dbReference>
<name>A0A024F9C1_LEPBY</name>
<dbReference type="GO" id="GO:0046914">
    <property type="term" value="F:transition metal ion binding"/>
    <property type="evidence" value="ECO:0007669"/>
    <property type="project" value="InterPro"/>
</dbReference>
<dbReference type="SMR" id="A0A024F9C1"/>
<dbReference type="InterPro" id="IPR007167">
    <property type="entry name" value="Fe-transptr_FeoA-like"/>
</dbReference>
<dbReference type="InterPro" id="IPR038157">
    <property type="entry name" value="FeoA_core_dom"/>
</dbReference>
<accession>A0A024F9C1</accession>
<dbReference type="EMBL" id="AB808482">
    <property type="protein sequence ID" value="BAO73200.1"/>
    <property type="molecule type" value="Genomic_DNA"/>
</dbReference>
<dbReference type="InterPro" id="IPR008988">
    <property type="entry name" value="Transcriptional_repressor_C"/>
</dbReference>
<dbReference type="AlphaFoldDB" id="A0A024F9C1"/>
<reference evidence="3" key="1">
    <citation type="journal article" date="2014" name="Proc. Natl. Acad. Sci. U.S.A.">
        <title>Transcriptional regulators ChlR and CnfR are essential for diazotrophic growth in nonheterocystous cyanobacteria.</title>
        <authorList>
            <person name="Tsujimoto R."/>
            <person name="Kamiya N."/>
            <person name="Fujita Y."/>
        </authorList>
    </citation>
    <scope>NUCLEOTIDE SEQUENCE</scope>
    <source>
        <strain evidence="3">Dg5</strain>
    </source>
</reference>
<dbReference type="Pfam" id="PF04023">
    <property type="entry name" value="FeoA"/>
    <property type="match status" value="1"/>
</dbReference>
<evidence type="ECO:0000256" key="1">
    <source>
        <dbReference type="ARBA" id="ARBA00023004"/>
    </source>
</evidence>